<gene>
    <name evidence="1" type="ORF">C0039_11140</name>
</gene>
<dbReference type="OrthoDB" id="6088965at2"/>
<dbReference type="EMBL" id="PKUS01000011">
    <property type="protein sequence ID" value="PLW68817.1"/>
    <property type="molecule type" value="Genomic_DNA"/>
</dbReference>
<comment type="caution">
    <text evidence="1">The sequence shown here is derived from an EMBL/GenBank/DDBJ whole genome shotgun (WGS) entry which is preliminary data.</text>
</comment>
<evidence type="ECO:0008006" key="3">
    <source>
        <dbReference type="Google" id="ProtNLM"/>
    </source>
</evidence>
<dbReference type="InterPro" id="IPR048156">
    <property type="entry name" value="PA2817-like"/>
</dbReference>
<accession>A0A2N5X2U6</accession>
<reference evidence="1 2" key="1">
    <citation type="submission" date="2018-01" db="EMBL/GenBank/DDBJ databases">
        <title>The draft genome sequence of Halioglobus lutimaris HF004.</title>
        <authorList>
            <person name="Du Z.-J."/>
            <person name="Shi M.-J."/>
        </authorList>
    </citation>
    <scope>NUCLEOTIDE SEQUENCE [LARGE SCALE GENOMIC DNA]</scope>
    <source>
        <strain evidence="1 2">HF004</strain>
    </source>
</reference>
<dbReference type="Proteomes" id="UP000235005">
    <property type="component" value="Unassembled WGS sequence"/>
</dbReference>
<sequence>MDDAQYARYCRDLLGDFATTFATRTEHLPEDDSLRELARSFSKLASEAGDLYVDGPALVSRLFVTYPDFAPTFPREILWFLGGECLHYMPDDEIATWQQLDELRHDAAAQGKVLDIHQARSSLRSVQ</sequence>
<dbReference type="NCBIfam" id="NF041512">
    <property type="entry name" value="PA2817_fam"/>
    <property type="match status" value="1"/>
</dbReference>
<evidence type="ECO:0000313" key="1">
    <source>
        <dbReference type="EMBL" id="PLW68817.1"/>
    </source>
</evidence>
<organism evidence="1 2">
    <name type="scientific">Pseudohalioglobus lutimaris</name>
    <dbReference type="NCBI Taxonomy" id="1737061"/>
    <lineage>
        <taxon>Bacteria</taxon>
        <taxon>Pseudomonadati</taxon>
        <taxon>Pseudomonadota</taxon>
        <taxon>Gammaproteobacteria</taxon>
        <taxon>Cellvibrionales</taxon>
        <taxon>Halieaceae</taxon>
        <taxon>Pseudohalioglobus</taxon>
    </lineage>
</organism>
<dbReference type="AlphaFoldDB" id="A0A2N5X2U6"/>
<proteinExistence type="predicted"/>
<name>A0A2N5X2U6_9GAMM</name>
<protein>
    <recommendedName>
        <fullName evidence="3">Dehydrogenase</fullName>
    </recommendedName>
</protein>
<evidence type="ECO:0000313" key="2">
    <source>
        <dbReference type="Proteomes" id="UP000235005"/>
    </source>
</evidence>
<keyword evidence="2" id="KW-1185">Reference proteome</keyword>
<dbReference type="RefSeq" id="WP_084179868.1">
    <property type="nucleotide sequence ID" value="NZ_PKUS01000011.1"/>
</dbReference>